<organism evidence="1 2">
    <name type="scientific">Haloarcula mannanilytica</name>
    <dbReference type="NCBI Taxonomy" id="2509225"/>
    <lineage>
        <taxon>Archaea</taxon>
        <taxon>Methanobacteriati</taxon>
        <taxon>Methanobacteriota</taxon>
        <taxon>Stenosarchaea group</taxon>
        <taxon>Halobacteria</taxon>
        <taxon>Halobacteriales</taxon>
        <taxon>Haloarculaceae</taxon>
        <taxon>Haloarcula</taxon>
    </lineage>
</organism>
<sequence>MEGFRLAAIHPGERTIVSPDSPSSMGVDDIGLGRPKLDVLFERVDLLNEEAAKMTSDMQI</sequence>
<evidence type="ECO:0000313" key="1">
    <source>
        <dbReference type="EMBL" id="GCF16131.1"/>
    </source>
</evidence>
<dbReference type="Proteomes" id="UP000304382">
    <property type="component" value="Unassembled WGS sequence"/>
</dbReference>
<protein>
    <submittedName>
        <fullName evidence="1">Uncharacterized protein</fullName>
    </submittedName>
</protein>
<reference evidence="1 2" key="1">
    <citation type="submission" date="2019-02" db="EMBL/GenBank/DDBJ databases">
        <title>Haloarcula mannanilyticum sp. nov., a mannan degrading haloarchaeon isolated from commercial salt.</title>
        <authorList>
            <person name="Enomoto S."/>
            <person name="Shimane Y."/>
            <person name="Kamekura M."/>
            <person name="Ito T."/>
            <person name="Moriya O."/>
            <person name="Ihara K."/>
            <person name="Takahashi-Ando N."/>
            <person name="Fukushima Y."/>
            <person name="Yoshida Y."/>
            <person name="Usama R."/>
            <person name="Takai K."/>
            <person name="Minegishi H."/>
        </authorList>
    </citation>
    <scope>NUCLEOTIDE SEQUENCE [LARGE SCALE GENOMIC DNA]</scope>
    <source>
        <strain evidence="1 2">MD130-1</strain>
    </source>
</reference>
<evidence type="ECO:0000313" key="2">
    <source>
        <dbReference type="Proteomes" id="UP000304382"/>
    </source>
</evidence>
<keyword evidence="2" id="KW-1185">Reference proteome</keyword>
<comment type="caution">
    <text evidence="1">The sequence shown here is derived from an EMBL/GenBank/DDBJ whole genome shotgun (WGS) entry which is preliminary data.</text>
</comment>
<proteinExistence type="predicted"/>
<dbReference type="AlphaFoldDB" id="A0A4C2ENM8"/>
<gene>
    <name evidence="1" type="ORF">Harman_40660</name>
</gene>
<name>A0A4C2ENM8_9EURY</name>
<dbReference type="EMBL" id="BIXZ01000017">
    <property type="protein sequence ID" value="GCF16131.1"/>
    <property type="molecule type" value="Genomic_DNA"/>
</dbReference>
<accession>A0A4C2ENM8</accession>